<sequence>MDPEARDGRKARKAEKRPRRPKRNPIEAAIRAWHEGRGADDDPRGGRPDVDVDVDALVARAPRRWTAYGALVLLPAGSFASAAWRDVLGPDDDGDGDDDDKGPGALWKAILDAIAGSPGASKLTHLAVNEGIPALRAKDDDGGDGGENILRSPSGLRMLYGDFGPAAAIRRQPGEEDFRRAFWASARQNGIAQTWAPRWTMFSRGNVKEKARLLSFHDDDHHHRHHDNRHAQRSTTISTTTTTTTTTITNIATTTTTAEVEPQSRDDDDDDDDDDNGGSPATPVAPLRHRAVSAARRAGAVAVDLYAGVGYFAFCYARLGFRRVLCWELNAWSAEGLRRGAAANGWSVRVVVPPPSPSPSPSASAAARRGEEEEDQMLRDVLAGAETIVVFVEDNARAARRIRRLDELARDAAAAAAEKEKAARGDGDRGGEGGGGGEGTMVVGMGDVMHVNCGLLPSSAGSWGAAWDIVAGRRRHHHHHGGPPRAAWIHVHENVGAGDVGAKRAEVERWFAERAETEAGADEAGAGARIDVCVEHVELVKTFAPGVWHCVFDVYVRRDTDGTSGIT</sequence>
<dbReference type="EC" id="2.5.1.114" evidence="1"/>
<feature type="compositionally biased region" description="Basic residues" evidence="3">
    <location>
        <begin position="222"/>
        <end position="232"/>
    </location>
</feature>
<feature type="compositionally biased region" description="Low complexity" evidence="3">
    <location>
        <begin position="235"/>
        <end position="257"/>
    </location>
</feature>
<comment type="catalytic activity">
    <reaction evidence="2">
        <text>4-demethylwyosine(37) in tRNA(Phe) + S-adenosyl-L-methionine = 4-demethyl-7-[(3S)-3-amino-3-carboxypropyl]wyosine(37) in tRNA(Phe) + S-methyl-5'-thioadenosine + H(+)</text>
        <dbReference type="Rhea" id="RHEA:36355"/>
        <dbReference type="Rhea" id="RHEA-COMP:10164"/>
        <dbReference type="Rhea" id="RHEA-COMP:10378"/>
        <dbReference type="ChEBI" id="CHEBI:15378"/>
        <dbReference type="ChEBI" id="CHEBI:17509"/>
        <dbReference type="ChEBI" id="CHEBI:59789"/>
        <dbReference type="ChEBI" id="CHEBI:64315"/>
        <dbReference type="ChEBI" id="CHEBI:73550"/>
        <dbReference type="EC" id="2.5.1.114"/>
    </reaction>
</comment>
<evidence type="ECO:0000313" key="6">
    <source>
        <dbReference type="Proteomes" id="UP000054516"/>
    </source>
</evidence>
<dbReference type="GO" id="GO:0031591">
    <property type="term" value="P:wybutosine biosynthetic process"/>
    <property type="evidence" value="ECO:0007669"/>
    <property type="project" value="TreeGrafter"/>
</dbReference>
<evidence type="ECO:0000256" key="1">
    <source>
        <dbReference type="ARBA" id="ARBA00012265"/>
    </source>
</evidence>
<gene>
    <name evidence="5" type="ORF">SAMD00023353_3300890</name>
</gene>
<dbReference type="Gene3D" id="3.40.50.150">
    <property type="entry name" value="Vaccinia Virus protein VP39"/>
    <property type="match status" value="1"/>
</dbReference>
<name>A0A1W2TK61_ROSNE</name>
<dbReference type="OMA" id="VWGWDIN"/>
<proteinExistence type="predicted"/>
<feature type="region of interest" description="Disordered" evidence="3">
    <location>
        <begin position="352"/>
        <end position="374"/>
    </location>
</feature>
<evidence type="ECO:0000256" key="2">
    <source>
        <dbReference type="ARBA" id="ARBA00049400"/>
    </source>
</evidence>
<feature type="region of interest" description="Disordered" evidence="3">
    <location>
        <begin position="417"/>
        <end position="439"/>
    </location>
</feature>
<dbReference type="GO" id="GO:0008175">
    <property type="term" value="F:tRNA methyltransferase activity"/>
    <property type="evidence" value="ECO:0007669"/>
    <property type="project" value="TreeGrafter"/>
</dbReference>
<accession>A0A1W2TK61</accession>
<dbReference type="GO" id="GO:0005737">
    <property type="term" value="C:cytoplasm"/>
    <property type="evidence" value="ECO:0007669"/>
    <property type="project" value="TreeGrafter"/>
</dbReference>
<feature type="compositionally biased region" description="Acidic residues" evidence="3">
    <location>
        <begin position="266"/>
        <end position="276"/>
    </location>
</feature>
<feature type="region of interest" description="Disordered" evidence="3">
    <location>
        <begin position="220"/>
        <end position="288"/>
    </location>
</feature>
<feature type="compositionally biased region" description="Basic and acidic residues" evidence="3">
    <location>
        <begin position="32"/>
        <end position="48"/>
    </location>
</feature>
<dbReference type="PANTHER" id="PTHR23245">
    <property type="entry name" value="TRNA METHYLTRANSFERASE"/>
    <property type="match status" value="1"/>
</dbReference>
<dbReference type="PROSITE" id="PS51684">
    <property type="entry name" value="SAM_MT_TRM5_TYW2"/>
    <property type="match status" value="1"/>
</dbReference>
<feature type="compositionally biased region" description="Basic residues" evidence="3">
    <location>
        <begin position="9"/>
        <end position="23"/>
    </location>
</feature>
<dbReference type="InterPro" id="IPR030382">
    <property type="entry name" value="MeTrfase_TRM5/TYW2"/>
</dbReference>
<dbReference type="EMBL" id="DF977478">
    <property type="protein sequence ID" value="GAP88617.2"/>
    <property type="molecule type" value="Genomic_DNA"/>
</dbReference>
<dbReference type="OrthoDB" id="2387925at2759"/>
<evidence type="ECO:0000256" key="3">
    <source>
        <dbReference type="SAM" id="MobiDB-lite"/>
    </source>
</evidence>
<evidence type="ECO:0000259" key="4">
    <source>
        <dbReference type="PROSITE" id="PS51684"/>
    </source>
</evidence>
<dbReference type="Proteomes" id="UP000054516">
    <property type="component" value="Unassembled WGS sequence"/>
</dbReference>
<feature type="compositionally biased region" description="Basic and acidic residues" evidence="3">
    <location>
        <begin position="417"/>
        <end position="431"/>
    </location>
</feature>
<protein>
    <recommendedName>
        <fullName evidence="1">tRNA(Phe) (4-demethylwyosine(37)-C(7)) aminocarboxypropyltransferase</fullName>
        <ecNumber evidence="1">2.5.1.114</ecNumber>
    </recommendedName>
</protein>
<dbReference type="InterPro" id="IPR029063">
    <property type="entry name" value="SAM-dependent_MTases_sf"/>
</dbReference>
<keyword evidence="6" id="KW-1185">Reference proteome</keyword>
<feature type="region of interest" description="Disordered" evidence="3">
    <location>
        <begin position="1"/>
        <end position="48"/>
    </location>
</feature>
<dbReference type="GO" id="GO:0030488">
    <property type="term" value="P:tRNA methylation"/>
    <property type="evidence" value="ECO:0007669"/>
    <property type="project" value="TreeGrafter"/>
</dbReference>
<dbReference type="STRING" id="77044.A0A1W2TK61"/>
<dbReference type="SUPFAM" id="SSF53335">
    <property type="entry name" value="S-adenosyl-L-methionine-dependent methyltransferases"/>
    <property type="match status" value="1"/>
</dbReference>
<organism evidence="5">
    <name type="scientific">Rosellinia necatrix</name>
    <name type="common">White root-rot fungus</name>
    <dbReference type="NCBI Taxonomy" id="77044"/>
    <lineage>
        <taxon>Eukaryota</taxon>
        <taxon>Fungi</taxon>
        <taxon>Dikarya</taxon>
        <taxon>Ascomycota</taxon>
        <taxon>Pezizomycotina</taxon>
        <taxon>Sordariomycetes</taxon>
        <taxon>Xylariomycetidae</taxon>
        <taxon>Xylariales</taxon>
        <taxon>Xylariaceae</taxon>
        <taxon>Rosellinia</taxon>
    </lineage>
</organism>
<dbReference type="PANTHER" id="PTHR23245:SF25">
    <property type="entry name" value="TRNA WYBUTOSINE-SYNTHESIZING PROTEIN 2 HOMOLOG"/>
    <property type="match status" value="1"/>
</dbReference>
<dbReference type="GO" id="GO:0102522">
    <property type="term" value="F:tRNA 4-demethylwyosine alpha-amino-alpha-carboxypropyltransferase activity"/>
    <property type="evidence" value="ECO:0007669"/>
    <property type="project" value="UniProtKB-EC"/>
</dbReference>
<dbReference type="AlphaFoldDB" id="A0A1W2TK61"/>
<evidence type="ECO:0000313" key="5">
    <source>
        <dbReference type="EMBL" id="GAP88617.2"/>
    </source>
</evidence>
<feature type="domain" description="SAM-dependent methyltransferase TRM5/TYW2-type" evidence="4">
    <location>
        <begin position="112"/>
        <end position="558"/>
    </location>
</feature>
<reference evidence="5" key="1">
    <citation type="submission" date="2016-03" db="EMBL/GenBank/DDBJ databases">
        <title>Draft genome sequence of Rosellinia necatrix.</title>
        <authorList>
            <person name="Kanematsu S."/>
        </authorList>
    </citation>
    <scope>NUCLEOTIDE SEQUENCE [LARGE SCALE GENOMIC DNA]</scope>
    <source>
        <strain evidence="5">W97</strain>
    </source>
</reference>